<dbReference type="InterPro" id="IPR029039">
    <property type="entry name" value="Flavoprotein-like_sf"/>
</dbReference>
<dbReference type="Proteomes" id="UP000326944">
    <property type="component" value="Chromosome"/>
</dbReference>
<sequence>MKKVLILYYSQTGQLKNVVNSFIEKLPDEEIKVDIREIKPKRPYPFPWPFYEFFDEFPESVFMDGCDIEPIENLDSDYDLIILGYTVWYMAPSIPVTAFMKSSQAKELFKDKPVVTLVACRDMWVLAQEKIKNMLKDVGARLIDHVALTDQGGEVKSLVTLPRYLLTGKRGPFWIFPPAGIKQEDIKAASRFGKRLNEALKLDQEKKDEAMLKNLNAVNINGKLIATEKIADSSFRIWSKLIKMAGEKYGFGRKILITIYVIFLLLLIFTVIPINIITRKTLSIFQKEKIKAMEEYYELPSGR</sequence>
<dbReference type="RefSeq" id="WP_152308137.1">
    <property type="nucleotide sequence ID" value="NZ_CP043617.1"/>
</dbReference>
<protein>
    <submittedName>
        <fullName evidence="2">Dialkylresorcinol condensing enzyme</fullName>
    </submittedName>
</protein>
<evidence type="ECO:0000256" key="1">
    <source>
        <dbReference type="SAM" id="Phobius"/>
    </source>
</evidence>
<accession>A0A5P8P3B0</accession>
<dbReference type="OrthoDB" id="4547866at2"/>
<keyword evidence="3" id="KW-1185">Reference proteome</keyword>
<keyword evidence="1" id="KW-0812">Transmembrane</keyword>
<keyword evidence="1" id="KW-0472">Membrane</keyword>
<name>A0A5P8P3B0_9BACT</name>
<feature type="transmembrane region" description="Helical" evidence="1">
    <location>
        <begin position="255"/>
        <end position="277"/>
    </location>
</feature>
<gene>
    <name evidence="2" type="ORF">FJR48_10790</name>
</gene>
<evidence type="ECO:0000313" key="2">
    <source>
        <dbReference type="EMBL" id="QFR50189.1"/>
    </source>
</evidence>
<dbReference type="AlphaFoldDB" id="A0A5P8P3B0"/>
<dbReference type="Gene3D" id="3.40.50.360">
    <property type="match status" value="1"/>
</dbReference>
<evidence type="ECO:0000313" key="3">
    <source>
        <dbReference type="Proteomes" id="UP000326944"/>
    </source>
</evidence>
<organism evidence="2 3">
    <name type="scientific">Sulfurimonas lithotrophica</name>
    <dbReference type="NCBI Taxonomy" id="2590022"/>
    <lineage>
        <taxon>Bacteria</taxon>
        <taxon>Pseudomonadati</taxon>
        <taxon>Campylobacterota</taxon>
        <taxon>Epsilonproteobacteria</taxon>
        <taxon>Campylobacterales</taxon>
        <taxon>Sulfurimonadaceae</taxon>
        <taxon>Sulfurimonas</taxon>
    </lineage>
</organism>
<reference evidence="2 3" key="1">
    <citation type="submission" date="2019-09" db="EMBL/GenBank/DDBJ databases">
        <title>Sulfurimonas gotlandica sp. nov., a chemoautotrophic and psychrotolerant epsilonproteobacterium isolated from a pelagic redoxcline, and an emended description of the genus Sulfurimonas.</title>
        <authorList>
            <person name="Wang S."/>
            <person name="Jiang L."/>
            <person name="Shao S."/>
        </authorList>
    </citation>
    <scope>NUCLEOTIDE SEQUENCE [LARGE SCALE GENOMIC DNA]</scope>
    <source>
        <strain evidence="2 3">GYSZ_1</strain>
    </source>
</reference>
<proteinExistence type="predicted"/>
<dbReference type="KEGG" id="sulg:FJR48_10790"/>
<dbReference type="SUPFAM" id="SSF52218">
    <property type="entry name" value="Flavoproteins"/>
    <property type="match status" value="1"/>
</dbReference>
<keyword evidence="1" id="KW-1133">Transmembrane helix</keyword>
<dbReference type="EMBL" id="CP043617">
    <property type="protein sequence ID" value="QFR50189.1"/>
    <property type="molecule type" value="Genomic_DNA"/>
</dbReference>